<name>E8JZL6_9STRE</name>
<dbReference type="EMBL" id="AEVD01000005">
    <property type="protein sequence ID" value="EFX37035.1"/>
    <property type="molecule type" value="Genomic_DNA"/>
</dbReference>
<comment type="caution">
    <text evidence="1">The sequence shown here is derived from an EMBL/GenBank/DDBJ whole genome shotgun (WGS) entry which is preliminary data.</text>
</comment>
<reference evidence="1 2" key="1">
    <citation type="submission" date="2010-12" db="EMBL/GenBank/DDBJ databases">
        <authorList>
            <person name="Muzny D."/>
            <person name="Qin X."/>
            <person name="Deng J."/>
            <person name="Jiang H."/>
            <person name="Liu Y."/>
            <person name="Qu J."/>
            <person name="Song X.-Z."/>
            <person name="Zhang L."/>
            <person name="Thornton R."/>
            <person name="Coyle M."/>
            <person name="Francisco L."/>
            <person name="Jackson L."/>
            <person name="Javaid M."/>
            <person name="Korchina V."/>
            <person name="Kovar C."/>
            <person name="Mata R."/>
            <person name="Mathew T."/>
            <person name="Ngo R."/>
            <person name="Nguyen L."/>
            <person name="Nguyen N."/>
            <person name="Okwuonu G."/>
            <person name="Ongeri F."/>
            <person name="Pham C."/>
            <person name="Simmons D."/>
            <person name="Wilczek-Boney K."/>
            <person name="Hale W."/>
            <person name="Jakkamsetti A."/>
            <person name="Pham P."/>
            <person name="Ruth R."/>
            <person name="San Lucas F."/>
            <person name="Warren J."/>
            <person name="Zhang J."/>
            <person name="Zhao Z."/>
            <person name="Zhou C."/>
            <person name="Zhu D."/>
            <person name="Lee S."/>
            <person name="Bess C."/>
            <person name="Blankenburg K."/>
            <person name="Forbes L."/>
            <person name="Fu Q."/>
            <person name="Gubbala S."/>
            <person name="Hirani K."/>
            <person name="Jayaseelan J.C."/>
            <person name="Lara F."/>
            <person name="Munidasa M."/>
            <person name="Palculict T."/>
            <person name="Patil S."/>
            <person name="Pu L.-L."/>
            <person name="Saada N."/>
            <person name="Tang L."/>
            <person name="Weissenberger G."/>
            <person name="Zhu Y."/>
            <person name="Hemphill L."/>
            <person name="Shang Y."/>
            <person name="Youmans B."/>
            <person name="Ayvaz T."/>
            <person name="Ross M."/>
            <person name="Santibanez J."/>
            <person name="Aqrawi P."/>
            <person name="Gross S."/>
            <person name="Joshi V."/>
            <person name="Fowler G."/>
            <person name="Nazareth L."/>
            <person name="Reid J."/>
            <person name="Worley K."/>
            <person name="Petrosino J."/>
            <person name="Highlander S."/>
            <person name="Gibbs R."/>
        </authorList>
    </citation>
    <scope>NUCLEOTIDE SEQUENCE [LARGE SCALE GENOMIC DNA]</scope>
    <source>
        <strain evidence="1 2">ATCC 700779</strain>
    </source>
</reference>
<dbReference type="Proteomes" id="UP000002815">
    <property type="component" value="Unassembled WGS sequence"/>
</dbReference>
<proteinExistence type="predicted"/>
<protein>
    <submittedName>
        <fullName evidence="1">Uncharacterized protein</fullName>
    </submittedName>
</protein>
<evidence type="ECO:0000313" key="2">
    <source>
        <dbReference type="Proteomes" id="UP000002815"/>
    </source>
</evidence>
<dbReference type="HOGENOM" id="CLU_2994736_0_0_9"/>
<keyword evidence="2" id="KW-1185">Reference proteome</keyword>
<dbReference type="AlphaFoldDB" id="E8JZL6"/>
<dbReference type="PATRIC" id="fig|889204.5.peg.1203"/>
<dbReference type="RefSeq" id="WP_006148366.1">
    <property type="nucleotide sequence ID" value="NZ_AJTA01000038.1"/>
</dbReference>
<gene>
    <name evidence="1" type="ORF">HMPREF9423_0679</name>
</gene>
<evidence type="ECO:0000313" key="1">
    <source>
        <dbReference type="EMBL" id="EFX37035.1"/>
    </source>
</evidence>
<sequence>MEPEWKTWFSNNPNFKLSEILGQIQVMMKQHNIPRATRNYIRKYKQNGPTAFIIGKK</sequence>
<dbReference type="GeneID" id="51609417"/>
<organism evidence="1 2">
    <name type="scientific">Streptococcus infantis ATCC 700779</name>
    <dbReference type="NCBI Taxonomy" id="889204"/>
    <lineage>
        <taxon>Bacteria</taxon>
        <taxon>Bacillati</taxon>
        <taxon>Bacillota</taxon>
        <taxon>Bacilli</taxon>
        <taxon>Lactobacillales</taxon>
        <taxon>Streptococcaceae</taxon>
        <taxon>Streptococcus</taxon>
    </lineage>
</organism>
<accession>E8JZL6</accession>